<reference evidence="4" key="1">
    <citation type="submission" date="2022-03" db="EMBL/GenBank/DDBJ databases">
        <title>Draft Genome Sequence of Firmicute Strain S0AB, a Heterotrophic Iron/Sulfur-Oxidizing Extreme Acidophile.</title>
        <authorList>
            <person name="Vergara E."/>
            <person name="Pakostova E."/>
            <person name="Johnson D.B."/>
            <person name="Holmes D.S."/>
        </authorList>
    </citation>
    <scope>NUCLEOTIDE SEQUENCE</scope>
    <source>
        <strain evidence="4">S0AB</strain>
    </source>
</reference>
<dbReference type="InterPro" id="IPR023885">
    <property type="entry name" value="4Fe4S-binding_SPASM_dom"/>
</dbReference>
<dbReference type="EMBL" id="JALBUF010000001">
    <property type="protein sequence ID" value="MCI0181973.1"/>
    <property type="molecule type" value="Genomic_DNA"/>
</dbReference>
<name>A0A9X2AAL2_9BACL</name>
<keyword evidence="5" id="KW-1185">Reference proteome</keyword>
<dbReference type="SUPFAM" id="SSF102114">
    <property type="entry name" value="Radical SAM enzymes"/>
    <property type="match status" value="1"/>
</dbReference>
<dbReference type="RefSeq" id="WP_241711594.1">
    <property type="nucleotide sequence ID" value="NZ_JALBUF010000001.1"/>
</dbReference>
<evidence type="ECO:0000259" key="3">
    <source>
        <dbReference type="Pfam" id="PF13186"/>
    </source>
</evidence>
<proteinExistence type="predicted"/>
<dbReference type="InterPro" id="IPR058240">
    <property type="entry name" value="rSAM_sf"/>
</dbReference>
<keyword evidence="2" id="KW-0408">Iron</keyword>
<gene>
    <name evidence="4" type="primary">pqqE</name>
    <name evidence="4" type="ORF">MM817_00224</name>
</gene>
<evidence type="ECO:0000256" key="1">
    <source>
        <dbReference type="ARBA" id="ARBA00001966"/>
    </source>
</evidence>
<comment type="caution">
    <text evidence="4">The sequence shown here is derived from an EMBL/GenBank/DDBJ whole genome shotgun (WGS) entry which is preliminary data.</text>
</comment>
<keyword evidence="2" id="KW-0411">Iron-sulfur</keyword>
<evidence type="ECO:0000313" key="4">
    <source>
        <dbReference type="EMBL" id="MCI0181973.1"/>
    </source>
</evidence>
<protein>
    <submittedName>
        <fullName evidence="4">Coenzyme PQQ synthesis protein E</fullName>
    </submittedName>
</protein>
<comment type="cofactor">
    <cofactor evidence="1">
        <name>[4Fe-4S] cluster</name>
        <dbReference type="ChEBI" id="CHEBI:49883"/>
    </cofactor>
</comment>
<feature type="domain" description="4Fe4S-binding SPASM" evidence="3">
    <location>
        <begin position="257"/>
        <end position="312"/>
    </location>
</feature>
<accession>A0A9X2AAL2</accession>
<dbReference type="GO" id="GO:0051539">
    <property type="term" value="F:4 iron, 4 sulfur cluster binding"/>
    <property type="evidence" value="ECO:0007669"/>
    <property type="project" value="UniProtKB-KW"/>
</dbReference>
<dbReference type="InterPro" id="IPR050377">
    <property type="entry name" value="Radical_SAM_PqqE_MftC-like"/>
</dbReference>
<evidence type="ECO:0000313" key="5">
    <source>
        <dbReference type="Proteomes" id="UP001139263"/>
    </source>
</evidence>
<dbReference type="NCBIfam" id="TIGR04085">
    <property type="entry name" value="rSAM_more_4Fe4S"/>
    <property type="match status" value="1"/>
</dbReference>
<dbReference type="PANTHER" id="PTHR11228:SF34">
    <property type="entry name" value="TUNGSTEN-CONTAINING ALDEHYDE FERREDOXIN OXIDOREDUCTASE COFACTOR MODIFYING PROTEIN"/>
    <property type="match status" value="1"/>
</dbReference>
<dbReference type="PIRSF" id="PIRSF037420">
    <property type="entry name" value="PQQ_syn_pqqE"/>
    <property type="match status" value="1"/>
</dbReference>
<dbReference type="CDD" id="cd21123">
    <property type="entry name" value="SPASM_MftC-like"/>
    <property type="match status" value="1"/>
</dbReference>
<sequence>MTTTQTLKGSELNVVQWQVTGHSQPLSTSYAHHMIDQIADIGTAKLVIRGDNPMQRKDLFSLIDYATSRNISVSLATEGIAKMSVRAAANARDAGISRWAIRMNTWPDLLDTLSAFRISELRPFRAGYLLADHDVPIEIDTTVTNANLKHLEQIADIAQYVFGAKTWNVEMGTPSKRVMSRQMVTADQAEHLLRWMYKETSMRTIQITTTDAPFYERIMLQERSKQSHDSSMPDADREITDDQLVTIGAQKIPHDGNGEIFISHQGDVYPSEHLPLIVGNIRKQELGDVYEHSPLLQELRTGDRLHGKCSECVFRNVCGGSRARAFAMTGDYMAADPLCAYVPTLTNSPVSPIQ</sequence>
<keyword evidence="2" id="KW-0004">4Fe-4S</keyword>
<evidence type="ECO:0000256" key="2">
    <source>
        <dbReference type="ARBA" id="ARBA00022485"/>
    </source>
</evidence>
<dbReference type="InterPro" id="IPR017200">
    <property type="entry name" value="PqqE-like"/>
</dbReference>
<dbReference type="InterPro" id="IPR013785">
    <property type="entry name" value="Aldolase_TIM"/>
</dbReference>
<dbReference type="Gene3D" id="3.20.20.70">
    <property type="entry name" value="Aldolase class I"/>
    <property type="match status" value="1"/>
</dbReference>
<dbReference type="AlphaFoldDB" id="A0A9X2AAL2"/>
<keyword evidence="2" id="KW-0479">Metal-binding</keyword>
<dbReference type="PANTHER" id="PTHR11228">
    <property type="entry name" value="RADICAL SAM DOMAIN PROTEIN"/>
    <property type="match status" value="1"/>
</dbReference>
<dbReference type="Pfam" id="PF13186">
    <property type="entry name" value="SPASM"/>
    <property type="match status" value="1"/>
</dbReference>
<dbReference type="Proteomes" id="UP001139263">
    <property type="component" value="Unassembled WGS sequence"/>
</dbReference>
<organism evidence="4 5">
    <name type="scientific">Sulfoacidibacillus ferrooxidans</name>
    <dbReference type="NCBI Taxonomy" id="2005001"/>
    <lineage>
        <taxon>Bacteria</taxon>
        <taxon>Bacillati</taxon>
        <taxon>Bacillota</taxon>
        <taxon>Bacilli</taxon>
        <taxon>Bacillales</taxon>
        <taxon>Alicyclobacillaceae</taxon>
        <taxon>Sulfoacidibacillus</taxon>
    </lineage>
</organism>